<comment type="caution">
    <text evidence="10">The sequence shown here is derived from an EMBL/GenBank/DDBJ whole genome shotgun (WGS) entry which is preliminary data.</text>
</comment>
<comment type="subcellular location">
    <subcellularLocation>
        <location evidence="1">Endomembrane system</location>
        <topology evidence="1">Multi-pass membrane protein</topology>
    </subcellularLocation>
    <subcellularLocation>
        <location evidence="6">Membrane</location>
        <topology evidence="6">Multi-pass membrane protein</topology>
    </subcellularLocation>
</comment>
<feature type="transmembrane region" description="Helical" evidence="8">
    <location>
        <begin position="83"/>
        <end position="103"/>
    </location>
</feature>
<evidence type="ECO:0000256" key="7">
    <source>
        <dbReference type="SAM" id="MobiDB-lite"/>
    </source>
</evidence>
<dbReference type="Pfam" id="PF00361">
    <property type="entry name" value="Proton_antipo_M"/>
    <property type="match status" value="1"/>
</dbReference>
<feature type="transmembrane region" description="Helical" evidence="8">
    <location>
        <begin position="418"/>
        <end position="439"/>
    </location>
</feature>
<keyword evidence="10" id="KW-0560">Oxidoreductase</keyword>
<dbReference type="NCBIfam" id="TIGR01972">
    <property type="entry name" value="NDH_I_M"/>
    <property type="match status" value="1"/>
</dbReference>
<feature type="transmembrane region" description="Helical" evidence="8">
    <location>
        <begin position="348"/>
        <end position="367"/>
    </location>
</feature>
<evidence type="ECO:0000256" key="8">
    <source>
        <dbReference type="SAM" id="Phobius"/>
    </source>
</evidence>
<feature type="transmembrane region" description="Helical" evidence="8">
    <location>
        <begin position="248"/>
        <end position="269"/>
    </location>
</feature>
<sequence>MSGIKLPRDVALHFANTGDSRNLPVVSVSFLSSRLSFGGARHPQGLVDMHDFPFLSLAIWAPILFGACLLRAGSDQHLQRTRLIALIGAIAGLAAVAPIVAGFDPHSAAMQFVENRNGLSAFGAGWRTGVDGASLWLVVLTAFTTLVVVVASWQAVTVRVAQYYASFLILSGLMIGVFVAQDGLLFFIFFEATLIPLYLLIGTWGREHRVYAAVKFFFISFAGSLLLLMAMLYLYAKSHTFDMAAWRTLQLGFAPQLLVFLGFFAAFAVKVPMWPVHTWLRDVYTDGPTGAALMLAMLKLGGYGFLRFALPITPDASHFFAPAVIALSVFAIVYASLLALAQTDFGKLLAYSTVAHMGIVTLGLFLFNRIGVEGAIVQLVSYGFVAGAMLLCASVLVDRTKQREMTAYGGVASAMPRFAMFAVLFAMANVGLPGTSGFVGEFMVIMGAIRVNFWIGAAAALTLIFSASYTLWMLKRVVWGRAPSASIAKLVDLSGREIAMFASLALIVLAVGIDPKPFTDAIDPTVGRLLADASRSKLPAGDDTAPAQPSYMAAAHD</sequence>
<keyword evidence="5 8" id="KW-0472">Membrane</keyword>
<keyword evidence="3 6" id="KW-0812">Transmembrane</keyword>
<accession>B9C004</accession>
<dbReference type="GO" id="GO:0003954">
    <property type="term" value="F:NADH dehydrogenase activity"/>
    <property type="evidence" value="ECO:0007669"/>
    <property type="project" value="TreeGrafter"/>
</dbReference>
<dbReference type="AlphaFoldDB" id="B9C004"/>
<dbReference type="GO" id="GO:0016020">
    <property type="term" value="C:membrane"/>
    <property type="evidence" value="ECO:0007669"/>
    <property type="project" value="UniProtKB-SubCell"/>
</dbReference>
<keyword evidence="4 8" id="KW-1133">Transmembrane helix</keyword>
<dbReference type="InterPro" id="IPR001750">
    <property type="entry name" value="ND/Mrp_TM"/>
</dbReference>
<dbReference type="Proteomes" id="UP000004535">
    <property type="component" value="Unassembled WGS sequence"/>
</dbReference>
<evidence type="ECO:0000256" key="2">
    <source>
        <dbReference type="ARBA" id="ARBA00009025"/>
    </source>
</evidence>
<dbReference type="GO" id="GO:0042773">
    <property type="term" value="P:ATP synthesis coupled electron transport"/>
    <property type="evidence" value="ECO:0007669"/>
    <property type="project" value="InterPro"/>
</dbReference>
<comment type="similarity">
    <text evidence="2">Belongs to the complex I subunit 4 family.</text>
</comment>
<feature type="region of interest" description="Disordered" evidence="7">
    <location>
        <begin position="536"/>
        <end position="557"/>
    </location>
</feature>
<feature type="transmembrane region" description="Helical" evidence="8">
    <location>
        <begin position="216"/>
        <end position="236"/>
    </location>
</feature>
<dbReference type="InterPro" id="IPR010227">
    <property type="entry name" value="NADH_Q_OxRdtase_chainM/4"/>
</dbReference>
<feature type="transmembrane region" description="Helical" evidence="8">
    <location>
        <begin position="451"/>
        <end position="472"/>
    </location>
</feature>
<dbReference type="GO" id="GO:0012505">
    <property type="term" value="C:endomembrane system"/>
    <property type="evidence" value="ECO:0007669"/>
    <property type="project" value="UniProtKB-SubCell"/>
</dbReference>
<feature type="transmembrane region" description="Helical" evidence="8">
    <location>
        <begin position="186"/>
        <end position="204"/>
    </location>
</feature>
<feature type="transmembrane region" description="Helical" evidence="8">
    <location>
        <begin position="163"/>
        <end position="180"/>
    </location>
</feature>
<protein>
    <submittedName>
        <fullName evidence="10">NADH-quinone oxidoreductase subunit m (Nadh dehydrogenase i subunit m) (Ndh-1 subunit m)</fullName>
        <ecNumber evidence="10">1.6.99.5</ecNumber>
    </submittedName>
</protein>
<evidence type="ECO:0000256" key="5">
    <source>
        <dbReference type="ARBA" id="ARBA00023136"/>
    </source>
</evidence>
<feature type="transmembrane region" description="Helical" evidence="8">
    <location>
        <begin position="135"/>
        <end position="156"/>
    </location>
</feature>
<dbReference type="EMBL" id="ACFC01000023">
    <property type="protein sequence ID" value="EEE03680.1"/>
    <property type="molecule type" value="Genomic_DNA"/>
</dbReference>
<reference evidence="10 11" key="1">
    <citation type="journal article" date="2012" name="J. Bacteriol.">
        <title>Draft Genome Sequence Determination for Cystic Fibrosis and Chronic Granulomatous Disease Burkholderia multivorans Isolates.</title>
        <authorList>
            <person name="Varga J.J."/>
            <person name="Losada L."/>
            <person name="Zelazny A.M."/>
            <person name="Brinkac L."/>
            <person name="Harkins D."/>
            <person name="Radune D."/>
            <person name="Hostetler J."/>
            <person name="Sampaio E.P."/>
            <person name="Ronning C.M."/>
            <person name="Nierman W.C."/>
            <person name="Greenberg D.E."/>
            <person name="Holland S.M."/>
            <person name="Goldberg J.B."/>
        </authorList>
    </citation>
    <scope>NUCLEOTIDE SEQUENCE [LARGE SCALE GENOMIC DNA]</scope>
    <source>
        <strain evidence="10 11">CGD2</strain>
    </source>
</reference>
<dbReference type="GO" id="GO:0015990">
    <property type="term" value="P:electron transport coupled proton transport"/>
    <property type="evidence" value="ECO:0007669"/>
    <property type="project" value="TreeGrafter"/>
</dbReference>
<evidence type="ECO:0000259" key="9">
    <source>
        <dbReference type="Pfam" id="PF00361"/>
    </source>
</evidence>
<feature type="transmembrane region" description="Helical" evidence="8">
    <location>
        <begin position="52"/>
        <end position="71"/>
    </location>
</feature>
<feature type="transmembrane region" description="Helical" evidence="8">
    <location>
        <begin position="319"/>
        <end position="341"/>
    </location>
</feature>
<organism evidence="10 11">
    <name type="scientific">Burkholderia multivorans CGD2</name>
    <dbReference type="NCBI Taxonomy" id="513052"/>
    <lineage>
        <taxon>Bacteria</taxon>
        <taxon>Pseudomonadati</taxon>
        <taxon>Pseudomonadota</taxon>
        <taxon>Betaproteobacteria</taxon>
        <taxon>Burkholderiales</taxon>
        <taxon>Burkholderiaceae</taxon>
        <taxon>Burkholderia</taxon>
        <taxon>Burkholderia cepacia complex</taxon>
    </lineage>
</organism>
<feature type="transmembrane region" description="Helical" evidence="8">
    <location>
        <begin position="379"/>
        <end position="397"/>
    </location>
</feature>
<evidence type="ECO:0000313" key="11">
    <source>
        <dbReference type="Proteomes" id="UP000004535"/>
    </source>
</evidence>
<evidence type="ECO:0000256" key="1">
    <source>
        <dbReference type="ARBA" id="ARBA00004127"/>
    </source>
</evidence>
<dbReference type="PANTHER" id="PTHR43507:SF1">
    <property type="entry name" value="NADH-UBIQUINONE OXIDOREDUCTASE CHAIN 4"/>
    <property type="match status" value="1"/>
</dbReference>
<evidence type="ECO:0000256" key="3">
    <source>
        <dbReference type="ARBA" id="ARBA00022692"/>
    </source>
</evidence>
<gene>
    <name evidence="10" type="ORF">BURMUCGD2_1544</name>
</gene>
<dbReference type="EC" id="1.6.99.5" evidence="10"/>
<dbReference type="NCBIfam" id="NF004501">
    <property type="entry name" value="PRK05846.1-5"/>
    <property type="match status" value="1"/>
</dbReference>
<name>B9C004_9BURK</name>
<feature type="transmembrane region" description="Helical" evidence="8">
    <location>
        <begin position="290"/>
        <end position="313"/>
    </location>
</feature>
<proteinExistence type="inferred from homology"/>
<dbReference type="GO" id="GO:0048039">
    <property type="term" value="F:ubiquinone binding"/>
    <property type="evidence" value="ECO:0007669"/>
    <property type="project" value="TreeGrafter"/>
</dbReference>
<feature type="domain" description="NADH:quinone oxidoreductase/Mrp antiporter transmembrane" evidence="9">
    <location>
        <begin position="180"/>
        <end position="462"/>
    </location>
</feature>
<evidence type="ECO:0000256" key="6">
    <source>
        <dbReference type="RuleBase" id="RU000320"/>
    </source>
</evidence>
<dbReference type="GO" id="GO:0008137">
    <property type="term" value="F:NADH dehydrogenase (ubiquinone) activity"/>
    <property type="evidence" value="ECO:0007669"/>
    <property type="project" value="InterPro"/>
</dbReference>
<dbReference type="PRINTS" id="PR01437">
    <property type="entry name" value="NUOXDRDTASE4"/>
</dbReference>
<evidence type="ECO:0000256" key="4">
    <source>
        <dbReference type="ARBA" id="ARBA00022989"/>
    </source>
</evidence>
<evidence type="ECO:0000313" key="10">
    <source>
        <dbReference type="EMBL" id="EEE03680.1"/>
    </source>
</evidence>
<dbReference type="PANTHER" id="PTHR43507">
    <property type="entry name" value="NADH-UBIQUINONE OXIDOREDUCTASE CHAIN 4"/>
    <property type="match status" value="1"/>
</dbReference>
<dbReference type="InterPro" id="IPR003918">
    <property type="entry name" value="NADH_UbQ_OxRdtase"/>
</dbReference>